<comment type="caution">
    <text evidence="3">The sequence shown here is derived from an EMBL/GenBank/DDBJ whole genome shotgun (WGS) entry which is preliminary data.</text>
</comment>
<gene>
    <name evidence="3" type="ORF">DCAF_LOCUS8674</name>
</gene>
<dbReference type="InterPro" id="IPR017853">
    <property type="entry name" value="GH"/>
</dbReference>
<evidence type="ECO:0000256" key="1">
    <source>
        <dbReference type="ARBA" id="ARBA00010838"/>
    </source>
</evidence>
<organism evidence="3 4">
    <name type="scientific">Dovyalis caffra</name>
    <dbReference type="NCBI Taxonomy" id="77055"/>
    <lineage>
        <taxon>Eukaryota</taxon>
        <taxon>Viridiplantae</taxon>
        <taxon>Streptophyta</taxon>
        <taxon>Embryophyta</taxon>
        <taxon>Tracheophyta</taxon>
        <taxon>Spermatophyta</taxon>
        <taxon>Magnoliopsida</taxon>
        <taxon>eudicotyledons</taxon>
        <taxon>Gunneridae</taxon>
        <taxon>Pentapetalae</taxon>
        <taxon>rosids</taxon>
        <taxon>fabids</taxon>
        <taxon>Malpighiales</taxon>
        <taxon>Salicaceae</taxon>
        <taxon>Flacourtieae</taxon>
        <taxon>Dovyalis</taxon>
    </lineage>
</organism>
<reference evidence="3 4" key="1">
    <citation type="submission" date="2024-01" db="EMBL/GenBank/DDBJ databases">
        <authorList>
            <person name="Waweru B."/>
        </authorList>
    </citation>
    <scope>NUCLEOTIDE SEQUENCE [LARGE SCALE GENOMIC DNA]</scope>
</reference>
<dbReference type="GO" id="GO:0008422">
    <property type="term" value="F:beta-glucosidase activity"/>
    <property type="evidence" value="ECO:0007669"/>
    <property type="project" value="TreeGrafter"/>
</dbReference>
<evidence type="ECO:0000313" key="3">
    <source>
        <dbReference type="EMBL" id="CAK7331837.1"/>
    </source>
</evidence>
<dbReference type="AlphaFoldDB" id="A0AAV1RDB1"/>
<protein>
    <recommendedName>
        <fullName evidence="5">Beta-glucosidase</fullName>
    </recommendedName>
</protein>
<accession>A0AAV1RDB1</accession>
<name>A0AAV1RDB1_9ROSI</name>
<dbReference type="PANTHER" id="PTHR10353">
    <property type="entry name" value="GLYCOSYL HYDROLASE"/>
    <property type="match status" value="1"/>
</dbReference>
<keyword evidence="4" id="KW-1185">Reference proteome</keyword>
<dbReference type="Proteomes" id="UP001314170">
    <property type="component" value="Unassembled WGS sequence"/>
</dbReference>
<dbReference type="EMBL" id="CAWUPB010000913">
    <property type="protein sequence ID" value="CAK7331837.1"/>
    <property type="molecule type" value="Genomic_DNA"/>
</dbReference>
<dbReference type="Gene3D" id="3.20.20.80">
    <property type="entry name" value="Glycosidases"/>
    <property type="match status" value="1"/>
</dbReference>
<evidence type="ECO:0008006" key="5">
    <source>
        <dbReference type="Google" id="ProtNLM"/>
    </source>
</evidence>
<comment type="similarity">
    <text evidence="1 2">Belongs to the glycosyl hydrolase 1 family.</text>
</comment>
<dbReference type="Pfam" id="PF00232">
    <property type="entry name" value="Glyco_hydro_1"/>
    <property type="match status" value="2"/>
</dbReference>
<dbReference type="SUPFAM" id="SSF51445">
    <property type="entry name" value="(Trans)glycosidases"/>
    <property type="match status" value="1"/>
</dbReference>
<evidence type="ECO:0000313" key="4">
    <source>
        <dbReference type="Proteomes" id="UP001314170"/>
    </source>
</evidence>
<dbReference type="PANTHER" id="PTHR10353:SF267">
    <property type="entry name" value="BETA-GLUCOSIDASE"/>
    <property type="match status" value="1"/>
</dbReference>
<dbReference type="InterPro" id="IPR001360">
    <property type="entry name" value="Glyco_hydro_1"/>
</dbReference>
<sequence length="126" mass="14390">MFGLLLTGMAPVSGVRHKLLPSISIASASAKEWEGYHQCYEPVCTQVIVVAAEFSKGERITDHSNANVAVDFYHRYKEDVQRMKEMGMDAFRFSISWSRVLPRIQPYVTLFHWDTPEALEDKYGGF</sequence>
<evidence type="ECO:0000256" key="2">
    <source>
        <dbReference type="RuleBase" id="RU003690"/>
    </source>
</evidence>
<proteinExistence type="inferred from homology"/>
<dbReference type="GO" id="GO:0005975">
    <property type="term" value="P:carbohydrate metabolic process"/>
    <property type="evidence" value="ECO:0007669"/>
    <property type="project" value="InterPro"/>
</dbReference>